<dbReference type="GO" id="GO:0005886">
    <property type="term" value="C:plasma membrane"/>
    <property type="evidence" value="ECO:0007669"/>
    <property type="project" value="TreeGrafter"/>
</dbReference>
<proteinExistence type="predicted"/>
<dbReference type="SMART" id="SM00382">
    <property type="entry name" value="AAA"/>
    <property type="match status" value="1"/>
</dbReference>
<gene>
    <name evidence="6" type="ORF">RF819_03460</name>
</gene>
<dbReference type="GO" id="GO:0005524">
    <property type="term" value="F:ATP binding"/>
    <property type="evidence" value="ECO:0007669"/>
    <property type="project" value="UniProtKB-KW"/>
</dbReference>
<dbReference type="EMBL" id="MTJN01000002">
    <property type="protein sequence ID" value="OOV05894.1"/>
    <property type="molecule type" value="Genomic_DNA"/>
</dbReference>
<dbReference type="InterPro" id="IPR003439">
    <property type="entry name" value="ABC_transporter-like_ATP-bd"/>
</dbReference>
<keyword evidence="2" id="KW-0472">Membrane</keyword>
<dbReference type="InterPro" id="IPR003593">
    <property type="entry name" value="AAA+_ATPase"/>
</dbReference>
<keyword evidence="4 6" id="KW-0067">ATP-binding</keyword>
<dbReference type="STRING" id="28066.RF819_03460"/>
<dbReference type="Pfam" id="PF12399">
    <property type="entry name" value="BCA_ABC_TP_C"/>
    <property type="match status" value="1"/>
</dbReference>
<dbReference type="PROSITE" id="PS50893">
    <property type="entry name" value="ABC_TRANSPORTER_2"/>
    <property type="match status" value="1"/>
</dbReference>
<feature type="domain" description="ABC transporter" evidence="5">
    <location>
        <begin position="13"/>
        <end position="254"/>
    </location>
</feature>
<dbReference type="PANTHER" id="PTHR45772">
    <property type="entry name" value="CONSERVED COMPONENT OF ABC TRANSPORTER FOR NATURAL AMINO ACIDS-RELATED"/>
    <property type="match status" value="1"/>
</dbReference>
<evidence type="ECO:0000256" key="2">
    <source>
        <dbReference type="ARBA" id="ARBA00022475"/>
    </source>
</evidence>
<keyword evidence="1" id="KW-0813">Transport</keyword>
<dbReference type="InterPro" id="IPR032823">
    <property type="entry name" value="BCA_ABC_TP_C"/>
</dbReference>
<organism evidence="6 7">
    <name type="scientific">Rhodoferax fermentans</name>
    <dbReference type="NCBI Taxonomy" id="28066"/>
    <lineage>
        <taxon>Bacteria</taxon>
        <taxon>Pseudomonadati</taxon>
        <taxon>Pseudomonadota</taxon>
        <taxon>Betaproteobacteria</taxon>
        <taxon>Burkholderiales</taxon>
        <taxon>Comamonadaceae</taxon>
        <taxon>Rhodoferax</taxon>
    </lineage>
</organism>
<evidence type="ECO:0000256" key="4">
    <source>
        <dbReference type="ARBA" id="ARBA00022840"/>
    </source>
</evidence>
<dbReference type="InterPro" id="IPR051120">
    <property type="entry name" value="ABC_AA/LPS_Transport"/>
</dbReference>
<protein>
    <submittedName>
        <fullName evidence="6">ABC transporter ATP-binding protein</fullName>
    </submittedName>
</protein>
<dbReference type="CDD" id="cd03219">
    <property type="entry name" value="ABC_Mj1267_LivG_branched"/>
    <property type="match status" value="1"/>
</dbReference>
<dbReference type="InterPro" id="IPR027417">
    <property type="entry name" value="P-loop_NTPase"/>
</dbReference>
<evidence type="ECO:0000313" key="7">
    <source>
        <dbReference type="Proteomes" id="UP000190750"/>
    </source>
</evidence>
<dbReference type="PANTHER" id="PTHR45772:SF3">
    <property type="entry name" value="ABC TRANSPORTER ATP-BINDING PROTEIN"/>
    <property type="match status" value="1"/>
</dbReference>
<dbReference type="Pfam" id="PF00005">
    <property type="entry name" value="ABC_tran"/>
    <property type="match status" value="1"/>
</dbReference>
<keyword evidence="2" id="KW-1003">Cell membrane</keyword>
<dbReference type="SUPFAM" id="SSF52540">
    <property type="entry name" value="P-loop containing nucleoside triphosphate hydrolases"/>
    <property type="match status" value="1"/>
</dbReference>
<dbReference type="OrthoDB" id="9781337at2"/>
<accession>A0A1T1AP95</accession>
<dbReference type="AlphaFoldDB" id="A0A1T1AP95"/>
<dbReference type="GO" id="GO:0016887">
    <property type="term" value="F:ATP hydrolysis activity"/>
    <property type="evidence" value="ECO:0007669"/>
    <property type="project" value="InterPro"/>
</dbReference>
<keyword evidence="7" id="KW-1185">Reference proteome</keyword>
<name>A0A1T1AP95_RHOFE</name>
<dbReference type="Proteomes" id="UP000190750">
    <property type="component" value="Unassembled WGS sequence"/>
</dbReference>
<dbReference type="Gene3D" id="3.40.50.300">
    <property type="entry name" value="P-loop containing nucleotide triphosphate hydrolases"/>
    <property type="match status" value="1"/>
</dbReference>
<reference evidence="6 7" key="1">
    <citation type="submission" date="2017-01" db="EMBL/GenBank/DDBJ databases">
        <title>Genome sequencing of Rhodoferax fermentans JCM 7819.</title>
        <authorList>
            <person name="Kim Y.J."/>
            <person name="Farh M.E.-A."/>
            <person name="Yang D.-C."/>
        </authorList>
    </citation>
    <scope>NUCLEOTIDE SEQUENCE [LARGE SCALE GENOMIC DNA]</scope>
    <source>
        <strain evidence="6 7">JCM 7819</strain>
    </source>
</reference>
<sequence length="287" mass="30664">MNSQPSPPAGAALALAGLNKSFGPAQIIRDLSLTVAAGERVAIIGPNGAGKSTLFDLISGRSAPSSGQIWLAGQRIDGKKPFEINRLGLARSFQISQLFPTLSVFDNLRCAMLWRQGLGYNFWRSLASLTDTNTRTQNLMQQLQLESVAHLPAQQLSYAQQRALELGLTLASDAPVLLLDEPTAGMSRSETSQFMALIDTLTRGKTLLMVEHDMSVVFGLATKIAVLVQGQLLAFDSPEAVRNNPLVQQAYLGAVLSTAESAVALTPTLSQMGRGGEQSLRDVTSKA</sequence>
<comment type="caution">
    <text evidence="6">The sequence shown here is derived from an EMBL/GenBank/DDBJ whole genome shotgun (WGS) entry which is preliminary data.</text>
</comment>
<evidence type="ECO:0000313" key="6">
    <source>
        <dbReference type="EMBL" id="OOV05894.1"/>
    </source>
</evidence>
<dbReference type="RefSeq" id="WP_078363674.1">
    <property type="nucleotide sequence ID" value="NZ_MTJN01000002.1"/>
</dbReference>
<keyword evidence="3" id="KW-0547">Nucleotide-binding</keyword>
<evidence type="ECO:0000259" key="5">
    <source>
        <dbReference type="PROSITE" id="PS50893"/>
    </source>
</evidence>
<evidence type="ECO:0000256" key="1">
    <source>
        <dbReference type="ARBA" id="ARBA00022448"/>
    </source>
</evidence>
<evidence type="ECO:0000256" key="3">
    <source>
        <dbReference type="ARBA" id="ARBA00022741"/>
    </source>
</evidence>